<dbReference type="AlphaFoldDB" id="A0A443SBW7"/>
<name>A0A443SBW7_9ACAR</name>
<comment type="caution">
    <text evidence="2">The sequence shown here is derived from an EMBL/GenBank/DDBJ whole genome shotgun (WGS) entry which is preliminary data.</text>
</comment>
<accession>A0A443SBW7</accession>
<dbReference type="VEuPathDB" id="VectorBase:LDEU007076"/>
<keyword evidence="3" id="KW-1185">Reference proteome</keyword>
<dbReference type="GO" id="GO:0070290">
    <property type="term" value="F:N-acylphosphatidylethanolamine-specific phospholipase D activity"/>
    <property type="evidence" value="ECO:0007669"/>
    <property type="project" value="TreeGrafter"/>
</dbReference>
<dbReference type="GO" id="GO:0070292">
    <property type="term" value="P:N-acylphosphatidylethanolamine metabolic process"/>
    <property type="evidence" value="ECO:0007669"/>
    <property type="project" value="TreeGrafter"/>
</dbReference>
<feature type="region of interest" description="Disordered" evidence="1">
    <location>
        <begin position="75"/>
        <end position="96"/>
    </location>
</feature>
<reference evidence="2 3" key="1">
    <citation type="journal article" date="2018" name="Gigascience">
        <title>Genomes of trombidid mites reveal novel predicted allergens and laterally-transferred genes associated with secondary metabolism.</title>
        <authorList>
            <person name="Dong X."/>
            <person name="Chaisiri K."/>
            <person name="Xia D."/>
            <person name="Armstrong S.D."/>
            <person name="Fang Y."/>
            <person name="Donnelly M.J."/>
            <person name="Kadowaki T."/>
            <person name="McGarry J.W."/>
            <person name="Darby A.C."/>
            <person name="Makepeace B.L."/>
        </authorList>
    </citation>
    <scope>NUCLEOTIDE SEQUENCE [LARGE SCALE GENOMIC DNA]</scope>
    <source>
        <strain evidence="2">UoL-UT</strain>
    </source>
</reference>
<gene>
    <name evidence="2" type="ORF">B4U80_02037</name>
</gene>
<evidence type="ECO:0000256" key="1">
    <source>
        <dbReference type="SAM" id="MobiDB-lite"/>
    </source>
</evidence>
<dbReference type="STRING" id="299467.A0A443SBW7"/>
<protein>
    <submittedName>
        <fullName evidence="2">N-acyl-phosphatidylethanolamine-hydrolyzing phospholipase D-like protein</fullName>
    </submittedName>
</protein>
<dbReference type="PANTHER" id="PTHR15032">
    <property type="entry name" value="N-ACYL-PHOSPHATIDYLETHANOLAMINE-HYDROLYZING PHOSPHOLIPASE D"/>
    <property type="match status" value="1"/>
</dbReference>
<dbReference type="GO" id="GO:0005737">
    <property type="term" value="C:cytoplasm"/>
    <property type="evidence" value="ECO:0007669"/>
    <property type="project" value="TreeGrafter"/>
</dbReference>
<proteinExistence type="predicted"/>
<dbReference type="GO" id="GO:0070291">
    <property type="term" value="P:N-acylethanolamine metabolic process"/>
    <property type="evidence" value="ECO:0007669"/>
    <property type="project" value="TreeGrafter"/>
</dbReference>
<feature type="non-terminal residue" evidence="2">
    <location>
        <position position="1"/>
    </location>
</feature>
<evidence type="ECO:0000313" key="3">
    <source>
        <dbReference type="Proteomes" id="UP000288716"/>
    </source>
</evidence>
<dbReference type="Proteomes" id="UP000288716">
    <property type="component" value="Unassembled WGS sequence"/>
</dbReference>
<dbReference type="InterPro" id="IPR036866">
    <property type="entry name" value="RibonucZ/Hydroxyglut_hydro"/>
</dbReference>
<dbReference type="OrthoDB" id="332863at2759"/>
<sequence>PRWFMKYQHVNPEEAVNIHEDVQSKFSVGVHWGTFALANEYYLDPPMKLREALEAKKIQLDSFVTFKHGETRVVTTDGSSIPQKPRRIRASKNEKT</sequence>
<dbReference type="EMBL" id="NCKV01004211">
    <property type="protein sequence ID" value="RWS24964.1"/>
    <property type="molecule type" value="Genomic_DNA"/>
</dbReference>
<evidence type="ECO:0000313" key="2">
    <source>
        <dbReference type="EMBL" id="RWS24964.1"/>
    </source>
</evidence>
<dbReference type="Gene3D" id="3.60.15.10">
    <property type="entry name" value="Ribonuclease Z/Hydroxyacylglutathione hydrolase-like"/>
    <property type="match status" value="1"/>
</dbReference>
<organism evidence="2 3">
    <name type="scientific">Leptotrombidium deliense</name>
    <dbReference type="NCBI Taxonomy" id="299467"/>
    <lineage>
        <taxon>Eukaryota</taxon>
        <taxon>Metazoa</taxon>
        <taxon>Ecdysozoa</taxon>
        <taxon>Arthropoda</taxon>
        <taxon>Chelicerata</taxon>
        <taxon>Arachnida</taxon>
        <taxon>Acari</taxon>
        <taxon>Acariformes</taxon>
        <taxon>Trombidiformes</taxon>
        <taxon>Prostigmata</taxon>
        <taxon>Anystina</taxon>
        <taxon>Parasitengona</taxon>
        <taxon>Trombiculoidea</taxon>
        <taxon>Trombiculidae</taxon>
        <taxon>Leptotrombidium</taxon>
    </lineage>
</organism>
<dbReference type="PANTHER" id="PTHR15032:SF4">
    <property type="entry name" value="N-ACYL-PHOSPHATIDYLETHANOLAMINE-HYDROLYZING PHOSPHOLIPASE D"/>
    <property type="match status" value="1"/>
</dbReference>